<dbReference type="GO" id="GO:0008652">
    <property type="term" value="P:amino acid biosynthetic process"/>
    <property type="evidence" value="ECO:0007669"/>
    <property type="project" value="UniProtKB-KW"/>
</dbReference>
<evidence type="ECO:0000313" key="9">
    <source>
        <dbReference type="Proteomes" id="UP000011648"/>
    </source>
</evidence>
<dbReference type="Gene3D" id="3.40.50.720">
    <property type="entry name" value="NAD(P)-binding Rossmann-like Domain"/>
    <property type="match status" value="2"/>
</dbReference>
<dbReference type="PANTHER" id="PTHR42789:SF1">
    <property type="entry name" value="D-ISOMER SPECIFIC 2-HYDROXYACID DEHYDROGENASE FAMILY PROTEIN (AFU_ORTHOLOGUE AFUA_6G10090)"/>
    <property type="match status" value="1"/>
</dbReference>
<dbReference type="GO" id="GO:0016616">
    <property type="term" value="F:oxidoreductase activity, acting on the CH-OH group of donors, NAD or NADP as acceptor"/>
    <property type="evidence" value="ECO:0007669"/>
    <property type="project" value="InterPro"/>
</dbReference>
<dbReference type="RefSeq" id="WP_006825813.1">
    <property type="nucleotide sequence ID" value="NZ_AOIL01000035.1"/>
</dbReference>
<keyword evidence="3 5" id="KW-0560">Oxidoreductase</keyword>
<evidence type="ECO:0000256" key="2">
    <source>
        <dbReference type="ARBA" id="ARBA00022605"/>
    </source>
</evidence>
<keyword evidence="9" id="KW-1185">Reference proteome</keyword>
<dbReference type="InterPro" id="IPR036291">
    <property type="entry name" value="NAD(P)-bd_dom_sf"/>
</dbReference>
<evidence type="ECO:0000256" key="3">
    <source>
        <dbReference type="ARBA" id="ARBA00023002"/>
    </source>
</evidence>
<keyword evidence="4" id="KW-0520">NAD</keyword>
<keyword evidence="2" id="KW-0028">Amino-acid biosynthesis</keyword>
<dbReference type="Pfam" id="PF00389">
    <property type="entry name" value="2-Hacid_dh"/>
    <property type="match status" value="1"/>
</dbReference>
<dbReference type="InterPro" id="IPR006139">
    <property type="entry name" value="D-isomer_2_OHA_DH_cat_dom"/>
</dbReference>
<dbReference type="CDD" id="cd12171">
    <property type="entry name" value="2-Hacid_dh_10"/>
    <property type="match status" value="1"/>
</dbReference>
<proteinExistence type="inferred from homology"/>
<dbReference type="SUPFAM" id="SSF52283">
    <property type="entry name" value="Formate/glycerate dehydrogenase catalytic domain-like"/>
    <property type="match status" value="1"/>
</dbReference>
<dbReference type="SUPFAM" id="SSF51735">
    <property type="entry name" value="NAD(P)-binding Rossmann-fold domains"/>
    <property type="match status" value="1"/>
</dbReference>
<dbReference type="InterPro" id="IPR006140">
    <property type="entry name" value="D-isomer_DH_NAD-bd"/>
</dbReference>
<dbReference type="InterPro" id="IPR029752">
    <property type="entry name" value="D-isomer_DH_CS1"/>
</dbReference>
<organism evidence="8 9">
    <name type="scientific">Natrialba taiwanensis DSM 12281</name>
    <dbReference type="NCBI Taxonomy" id="1230458"/>
    <lineage>
        <taxon>Archaea</taxon>
        <taxon>Methanobacteriati</taxon>
        <taxon>Methanobacteriota</taxon>
        <taxon>Stenosarchaea group</taxon>
        <taxon>Halobacteria</taxon>
        <taxon>Halobacteriales</taxon>
        <taxon>Natrialbaceae</taxon>
        <taxon>Natrialba</taxon>
    </lineage>
</organism>
<dbReference type="Pfam" id="PF02826">
    <property type="entry name" value="2-Hacid_dh_C"/>
    <property type="match status" value="1"/>
</dbReference>
<dbReference type="PANTHER" id="PTHR42789">
    <property type="entry name" value="D-ISOMER SPECIFIC 2-HYDROXYACID DEHYDROGENASE FAMILY PROTEIN (AFU_ORTHOLOGUE AFUA_6G10090)"/>
    <property type="match status" value="1"/>
</dbReference>
<gene>
    <name evidence="8" type="ORF">C484_10306</name>
</gene>
<comment type="caution">
    <text evidence="8">The sequence shown here is derived from an EMBL/GenBank/DDBJ whole genome shotgun (WGS) entry which is preliminary data.</text>
</comment>
<dbReference type="FunFam" id="3.40.50.720:FF:000203">
    <property type="entry name" value="D-3-phosphoglycerate dehydrogenase (SerA)"/>
    <property type="match status" value="1"/>
</dbReference>
<dbReference type="STRING" id="1230458.C484_10306"/>
<dbReference type="Proteomes" id="UP000011648">
    <property type="component" value="Unassembled WGS sequence"/>
</dbReference>
<dbReference type="EMBL" id="AOIL01000035">
    <property type="protein sequence ID" value="ELY91547.1"/>
    <property type="molecule type" value="Genomic_DNA"/>
</dbReference>
<accession>M0A131</accession>
<evidence type="ECO:0000259" key="7">
    <source>
        <dbReference type="Pfam" id="PF02826"/>
    </source>
</evidence>
<evidence type="ECO:0000256" key="1">
    <source>
        <dbReference type="ARBA" id="ARBA00005854"/>
    </source>
</evidence>
<dbReference type="AlphaFoldDB" id="M0A131"/>
<feature type="domain" description="D-isomer specific 2-hydroxyacid dehydrogenase catalytic" evidence="6">
    <location>
        <begin position="4"/>
        <end position="344"/>
    </location>
</feature>
<protein>
    <submittedName>
        <fullName evidence="8">Phosphoglycerate dehydrogenase</fullName>
    </submittedName>
</protein>
<dbReference type="PATRIC" id="fig|1230458.4.peg.2079"/>
<evidence type="ECO:0000259" key="6">
    <source>
        <dbReference type="Pfam" id="PF00389"/>
    </source>
</evidence>
<dbReference type="InterPro" id="IPR050857">
    <property type="entry name" value="D-2-hydroxyacid_DH"/>
</dbReference>
<dbReference type="PROSITE" id="PS00065">
    <property type="entry name" value="D_2_HYDROXYACID_DH_1"/>
    <property type="match status" value="1"/>
</dbReference>
<dbReference type="OrthoDB" id="34275at2157"/>
<evidence type="ECO:0000256" key="5">
    <source>
        <dbReference type="RuleBase" id="RU003719"/>
    </source>
</evidence>
<evidence type="ECO:0000256" key="4">
    <source>
        <dbReference type="ARBA" id="ARBA00023027"/>
    </source>
</evidence>
<name>M0A131_9EURY</name>
<evidence type="ECO:0000313" key="8">
    <source>
        <dbReference type="EMBL" id="ELY91547.1"/>
    </source>
</evidence>
<sequence length="357" mass="38001">MKALVTANFDDANLNRLRDELGMEVDYRPIEERSKRLSSSELEDLLEGVDVFVVGYEGVSAELMNAAEDLQLIACARGGPDANVDIAAATEHGIPVLYAPGRNAVSVADFTFGLILAVVRNIARSHHLLHTGTYTGEPVADAADSGERDDVTWGIANGSPYVELSGPELQGKTLGIVGLGAIGRNVAQRADGFKMELLGFDPFVDAEEMTEHGIEKSELDDLCERSDIVTVHCPVTDATRGLIGEAEFDLLSQDAYFVNTARGAIVDQDALIEALQNDELAGAALDVYDQEPLPDDHPLLELPNVVTTPHLAGAADEVVDRHSAILTDDIAAVLAGREPDHVANEAALAGLTVDNDG</sequence>
<comment type="similarity">
    <text evidence="1 5">Belongs to the D-isomer specific 2-hydroxyacid dehydrogenase family.</text>
</comment>
<reference evidence="8 9" key="1">
    <citation type="journal article" date="2014" name="PLoS Genet.">
        <title>Phylogenetically driven sequencing of extremely halophilic archaea reveals strategies for static and dynamic osmo-response.</title>
        <authorList>
            <person name="Becker E.A."/>
            <person name="Seitzer P.M."/>
            <person name="Tritt A."/>
            <person name="Larsen D."/>
            <person name="Krusor M."/>
            <person name="Yao A.I."/>
            <person name="Wu D."/>
            <person name="Madern D."/>
            <person name="Eisen J.A."/>
            <person name="Darling A.E."/>
            <person name="Facciotti M.T."/>
        </authorList>
    </citation>
    <scope>NUCLEOTIDE SEQUENCE [LARGE SCALE GENOMIC DNA]</scope>
    <source>
        <strain evidence="8 9">DSM 12281</strain>
    </source>
</reference>
<dbReference type="GO" id="GO:0051287">
    <property type="term" value="F:NAD binding"/>
    <property type="evidence" value="ECO:0007669"/>
    <property type="project" value="InterPro"/>
</dbReference>
<dbReference type="PROSITE" id="PS00670">
    <property type="entry name" value="D_2_HYDROXYACID_DH_2"/>
    <property type="match status" value="1"/>
</dbReference>
<dbReference type="InterPro" id="IPR029753">
    <property type="entry name" value="D-isomer_DH_CS"/>
</dbReference>
<feature type="domain" description="D-isomer specific 2-hydroxyacid dehydrogenase NAD-binding" evidence="7">
    <location>
        <begin position="115"/>
        <end position="312"/>
    </location>
</feature>